<dbReference type="Proteomes" id="UP000637628">
    <property type="component" value="Unassembled WGS sequence"/>
</dbReference>
<dbReference type="SUPFAM" id="SSF54427">
    <property type="entry name" value="NTF2-like"/>
    <property type="match status" value="1"/>
</dbReference>
<dbReference type="Pfam" id="PF12680">
    <property type="entry name" value="SnoaL_2"/>
    <property type="match status" value="1"/>
</dbReference>
<dbReference type="RefSeq" id="WP_203726149.1">
    <property type="nucleotide sequence ID" value="NZ_BAAATX010000031.1"/>
</dbReference>
<evidence type="ECO:0000313" key="2">
    <source>
        <dbReference type="EMBL" id="GIE00510.1"/>
    </source>
</evidence>
<sequence>MHPFRAAVEAGDIEAAIALLADDVVFHSPVAFKPYEGKAMVATILRAVITVFEDLRYVREIGADGAADHALVFTAHIGDRELTGCDFLHVDENGRIDDFMVMVRPLRGVQALGEAMAARLGG</sequence>
<dbReference type="InterPro" id="IPR037401">
    <property type="entry name" value="SnoaL-like"/>
</dbReference>
<protein>
    <submittedName>
        <fullName evidence="2">Membrane protein</fullName>
    </submittedName>
</protein>
<evidence type="ECO:0000313" key="3">
    <source>
        <dbReference type="Proteomes" id="UP000637628"/>
    </source>
</evidence>
<comment type="caution">
    <text evidence="2">The sequence shown here is derived from an EMBL/GenBank/DDBJ whole genome shotgun (WGS) entry which is preliminary data.</text>
</comment>
<accession>A0ABQ3YSE7</accession>
<evidence type="ECO:0000259" key="1">
    <source>
        <dbReference type="Pfam" id="PF12680"/>
    </source>
</evidence>
<dbReference type="EMBL" id="BOML01000017">
    <property type="protein sequence ID" value="GIE00510.1"/>
    <property type="molecule type" value="Genomic_DNA"/>
</dbReference>
<feature type="domain" description="SnoaL-like" evidence="1">
    <location>
        <begin position="4"/>
        <end position="96"/>
    </location>
</feature>
<organism evidence="2 3">
    <name type="scientific">Paractinoplanes durhamensis</name>
    <dbReference type="NCBI Taxonomy" id="113563"/>
    <lineage>
        <taxon>Bacteria</taxon>
        <taxon>Bacillati</taxon>
        <taxon>Actinomycetota</taxon>
        <taxon>Actinomycetes</taxon>
        <taxon>Micromonosporales</taxon>
        <taxon>Micromonosporaceae</taxon>
        <taxon>Paractinoplanes</taxon>
    </lineage>
</organism>
<keyword evidence="3" id="KW-1185">Reference proteome</keyword>
<dbReference type="InterPro" id="IPR032710">
    <property type="entry name" value="NTF2-like_dom_sf"/>
</dbReference>
<proteinExistence type="predicted"/>
<name>A0ABQ3YSE7_9ACTN</name>
<dbReference type="Gene3D" id="3.10.450.50">
    <property type="match status" value="1"/>
</dbReference>
<reference evidence="2 3" key="1">
    <citation type="submission" date="2021-01" db="EMBL/GenBank/DDBJ databases">
        <title>Whole genome shotgun sequence of Actinoplanes durhamensis NBRC 14914.</title>
        <authorList>
            <person name="Komaki H."/>
            <person name="Tamura T."/>
        </authorList>
    </citation>
    <scope>NUCLEOTIDE SEQUENCE [LARGE SCALE GENOMIC DNA]</scope>
    <source>
        <strain evidence="2 3">NBRC 14914</strain>
    </source>
</reference>
<gene>
    <name evidence="2" type="ORF">Adu01nite_18600</name>
</gene>